<evidence type="ECO:0000256" key="1">
    <source>
        <dbReference type="ARBA" id="ARBA00009405"/>
    </source>
</evidence>
<proteinExistence type="inferred from homology"/>
<dbReference type="InterPro" id="IPR043594">
    <property type="entry name" value="HMGL"/>
</dbReference>
<dbReference type="CDD" id="cd07938">
    <property type="entry name" value="DRE_TIM_HMGL"/>
    <property type="match status" value="1"/>
</dbReference>
<dbReference type="Gene3D" id="3.20.20.70">
    <property type="entry name" value="Aldolase class I"/>
    <property type="match status" value="1"/>
</dbReference>
<evidence type="ECO:0000313" key="5">
    <source>
        <dbReference type="EMBL" id="MFC5588337.1"/>
    </source>
</evidence>
<evidence type="ECO:0000313" key="6">
    <source>
        <dbReference type="Proteomes" id="UP001596109"/>
    </source>
</evidence>
<evidence type="ECO:0000259" key="4">
    <source>
        <dbReference type="PROSITE" id="PS50991"/>
    </source>
</evidence>
<dbReference type="EMBL" id="JBHSNO010000005">
    <property type="protein sequence ID" value="MFC5588337.1"/>
    <property type="molecule type" value="Genomic_DNA"/>
</dbReference>
<sequence length="301" mass="32850">MFILPNNVTIIEVGPRDGLQNEKKHVDEANKLAFIHALQRAGIQEMELTSFVSPKWVPQMADAKAIVEKTEKVGRQFVLAPNAKGAELAIEAGARSVAVFVGVSESFNKNNINRTTDEAMDALEPVIQKLKKDGVFIRACISTAFYCPYEGKINPDDVVALCQRFVAIGADELSVADTIGMANPKESYVLFHRLKNELPNVLLTAHFHDTRKMALANIFASLQAGIDRFDTSAGGLGGCPFAPGATGNVATEDVVYMLDTLQIETGVDVKKVCEAIQMIAPHVSRPIDTAMYKLFLNEQLN</sequence>
<evidence type="ECO:0000256" key="2">
    <source>
        <dbReference type="ARBA" id="ARBA00022723"/>
    </source>
</evidence>
<reference evidence="6" key="1">
    <citation type="journal article" date="2019" name="Int. J. Syst. Evol. Microbiol.">
        <title>The Global Catalogue of Microorganisms (GCM) 10K type strain sequencing project: providing services to taxonomists for standard genome sequencing and annotation.</title>
        <authorList>
            <consortium name="The Broad Institute Genomics Platform"/>
            <consortium name="The Broad Institute Genome Sequencing Center for Infectious Disease"/>
            <person name="Wu L."/>
            <person name="Ma J."/>
        </authorList>
    </citation>
    <scope>NUCLEOTIDE SEQUENCE [LARGE SCALE GENOMIC DNA]</scope>
    <source>
        <strain evidence="6">CGMCC 4.1434</strain>
    </source>
</reference>
<dbReference type="Proteomes" id="UP001596109">
    <property type="component" value="Unassembled WGS sequence"/>
</dbReference>
<accession>A0ABW0TGQ0</accession>
<keyword evidence="6" id="KW-1185">Reference proteome</keyword>
<dbReference type="PROSITE" id="PS50991">
    <property type="entry name" value="PYR_CT"/>
    <property type="match status" value="1"/>
</dbReference>
<protein>
    <submittedName>
        <fullName evidence="5">Hydroxymethylglutaryl-CoA lyase</fullName>
    </submittedName>
</protein>
<dbReference type="SUPFAM" id="SSF51569">
    <property type="entry name" value="Aldolase"/>
    <property type="match status" value="1"/>
</dbReference>
<evidence type="ECO:0000256" key="3">
    <source>
        <dbReference type="ARBA" id="ARBA00023239"/>
    </source>
</evidence>
<dbReference type="RefSeq" id="WP_381431555.1">
    <property type="nucleotide sequence ID" value="NZ_JBHSNO010000005.1"/>
</dbReference>
<dbReference type="NCBIfam" id="NF004283">
    <property type="entry name" value="PRK05692.1"/>
    <property type="match status" value="1"/>
</dbReference>
<dbReference type="Pfam" id="PF00682">
    <property type="entry name" value="HMGL-like"/>
    <property type="match status" value="1"/>
</dbReference>
<keyword evidence="2" id="KW-0479">Metal-binding</keyword>
<feature type="domain" description="Pyruvate carboxyltransferase" evidence="4">
    <location>
        <begin position="8"/>
        <end position="273"/>
    </location>
</feature>
<organism evidence="5 6">
    <name type="scientific">Sporosarcina soli</name>
    <dbReference type="NCBI Taxonomy" id="334736"/>
    <lineage>
        <taxon>Bacteria</taxon>
        <taxon>Bacillati</taxon>
        <taxon>Bacillota</taxon>
        <taxon>Bacilli</taxon>
        <taxon>Bacillales</taxon>
        <taxon>Caryophanaceae</taxon>
        <taxon>Sporosarcina</taxon>
    </lineage>
</organism>
<comment type="caution">
    <text evidence="5">The sequence shown here is derived from an EMBL/GenBank/DDBJ whole genome shotgun (WGS) entry which is preliminary data.</text>
</comment>
<comment type="similarity">
    <text evidence="1">Belongs to the HMG-CoA lyase family.</text>
</comment>
<dbReference type="PANTHER" id="PTHR42738:SF7">
    <property type="entry name" value="HYDROXYMETHYLGLUTARYL-COA LYASE"/>
    <property type="match status" value="1"/>
</dbReference>
<keyword evidence="3 5" id="KW-0456">Lyase</keyword>
<dbReference type="InterPro" id="IPR000891">
    <property type="entry name" value="PYR_CT"/>
</dbReference>
<name>A0ABW0TGQ0_9BACL</name>
<gene>
    <name evidence="5" type="ORF">ACFPRA_05545</name>
</gene>
<dbReference type="GO" id="GO:0016829">
    <property type="term" value="F:lyase activity"/>
    <property type="evidence" value="ECO:0007669"/>
    <property type="project" value="UniProtKB-KW"/>
</dbReference>
<dbReference type="PANTHER" id="PTHR42738">
    <property type="entry name" value="HYDROXYMETHYLGLUTARYL-COA LYASE"/>
    <property type="match status" value="1"/>
</dbReference>
<dbReference type="InterPro" id="IPR013785">
    <property type="entry name" value="Aldolase_TIM"/>
</dbReference>